<dbReference type="GO" id="GO:0046872">
    <property type="term" value="F:metal ion binding"/>
    <property type="evidence" value="ECO:0007669"/>
    <property type="project" value="UniProtKB-KW"/>
</dbReference>
<dbReference type="Pfam" id="PF05067">
    <property type="entry name" value="Mn_catalase"/>
    <property type="match status" value="1"/>
</dbReference>
<keyword evidence="2" id="KW-0464">Manganese</keyword>
<feature type="binding site" evidence="3">
    <location>
        <position position="216"/>
    </location>
    <ligand>
        <name>Ca(2+)</name>
        <dbReference type="ChEBI" id="CHEBI:29108"/>
    </ligand>
</feature>
<gene>
    <name evidence="5" type="ORF">FQY79_05490</name>
</gene>
<dbReference type="InterPro" id="IPR012347">
    <property type="entry name" value="Ferritin-like"/>
</dbReference>
<keyword evidence="3" id="KW-0106">Calcium</keyword>
<dbReference type="AlphaFoldDB" id="A0A5C5U463"/>
<evidence type="ECO:0000256" key="4">
    <source>
        <dbReference type="SAM" id="MobiDB-lite"/>
    </source>
</evidence>
<feature type="binding site" evidence="2">
    <location>
        <position position="65"/>
    </location>
    <ligand>
        <name>Mn(2+)</name>
        <dbReference type="ChEBI" id="CHEBI:29035"/>
        <label>1</label>
    </ligand>
</feature>
<evidence type="ECO:0000313" key="6">
    <source>
        <dbReference type="Proteomes" id="UP000315949"/>
    </source>
</evidence>
<feature type="binding site" evidence="3">
    <location>
        <position position="220"/>
    </location>
    <ligand>
        <name>Ca(2+)</name>
        <dbReference type="ChEBI" id="CHEBI:29108"/>
    </ligand>
</feature>
<reference evidence="5 6" key="1">
    <citation type="submission" date="2019-07" db="EMBL/GenBank/DDBJ databases">
        <title>Luteimonas sp. YD-1 nov., isolated from acidic soil.</title>
        <authorList>
            <person name="Zhou J."/>
        </authorList>
    </citation>
    <scope>NUCLEOTIDE SEQUENCE [LARGE SCALE GENOMIC DNA]</scope>
    <source>
        <strain evidence="5 6">YD-1</strain>
    </source>
</reference>
<dbReference type="Proteomes" id="UP000315949">
    <property type="component" value="Unassembled WGS sequence"/>
</dbReference>
<feature type="binding site" evidence="3">
    <location>
        <position position="60"/>
    </location>
    <ligand>
        <name>Ca(2+)</name>
        <dbReference type="ChEBI" id="CHEBI:29108"/>
    </ligand>
</feature>
<evidence type="ECO:0000256" key="1">
    <source>
        <dbReference type="ARBA" id="ARBA00007644"/>
    </source>
</evidence>
<comment type="cofactor">
    <cofactor evidence="2">
        <name>Mn(2+)</name>
        <dbReference type="ChEBI" id="CHEBI:29035"/>
    </cofactor>
    <text evidence="2">Binds 2 manganese ions per subunit.</text>
</comment>
<organism evidence="5 6">
    <name type="scientific">Luteimonas wenzhouensis</name>
    <dbReference type="NCBI Taxonomy" id="2599615"/>
    <lineage>
        <taxon>Bacteria</taxon>
        <taxon>Pseudomonadati</taxon>
        <taxon>Pseudomonadota</taxon>
        <taxon>Gammaproteobacteria</taxon>
        <taxon>Lysobacterales</taxon>
        <taxon>Lysobacteraceae</taxon>
        <taxon>Luteimonas</taxon>
    </lineage>
</organism>
<evidence type="ECO:0000256" key="2">
    <source>
        <dbReference type="PIRSR" id="PIRSR607760-1"/>
    </source>
</evidence>
<dbReference type="OrthoDB" id="8334870at2"/>
<feature type="compositionally biased region" description="Basic residues" evidence="4">
    <location>
        <begin position="314"/>
        <end position="328"/>
    </location>
</feature>
<accession>A0A5C5U463</accession>
<comment type="cofactor">
    <cofactor evidence="3">
        <name>Ca(2+)</name>
        <dbReference type="ChEBI" id="CHEBI:29108"/>
    </cofactor>
    <text evidence="3">Binds 1 Ca(2+) ion per subunit.</text>
</comment>
<feature type="binding site" evidence="3">
    <location>
        <position position="218"/>
    </location>
    <ligand>
        <name>Ca(2+)</name>
        <dbReference type="ChEBI" id="CHEBI:29108"/>
    </ligand>
</feature>
<name>A0A5C5U463_9GAMM</name>
<feature type="binding site" evidence="2">
    <location>
        <position position="151"/>
    </location>
    <ligand>
        <name>Mn(2+)</name>
        <dbReference type="ChEBI" id="CHEBI:29035"/>
        <label>1</label>
    </ligand>
</feature>
<feature type="binding site" evidence="2">
    <location>
        <position position="184"/>
    </location>
    <ligand>
        <name>Mn(2+)</name>
        <dbReference type="ChEBI" id="CHEBI:29035"/>
        <label>1</label>
    </ligand>
</feature>
<dbReference type="Gene3D" id="1.20.1260.10">
    <property type="match status" value="1"/>
</dbReference>
<keyword evidence="6" id="KW-1185">Reference proteome</keyword>
<feature type="binding site" evidence="2">
    <location>
        <position position="35"/>
    </location>
    <ligand>
        <name>Mn(2+)</name>
        <dbReference type="ChEBI" id="CHEBI:29035"/>
        <label>1</label>
    </ligand>
</feature>
<dbReference type="InterPro" id="IPR009078">
    <property type="entry name" value="Ferritin-like_SF"/>
</dbReference>
<dbReference type="CDD" id="cd01051">
    <property type="entry name" value="Mn_catalase"/>
    <property type="match status" value="1"/>
</dbReference>
<evidence type="ECO:0000256" key="3">
    <source>
        <dbReference type="PIRSR" id="PIRSR607760-2"/>
    </source>
</evidence>
<sequence length="328" mass="35607">MFTHNKRLQYTVRVNDPNPALANLLLEQFGGPQGELAAAMRYFTQGIAEDDPGRKDMLIDIATEELSHLEVIGSLVAMLNKGAKGRLAEAVEEEGELFRSLQGAGNDSHLTQVLYGGGPALINSGGQLWTAGYIDSIGEPTADLRSNIAAEARAKIVYERLINVTADPGVRDALTFLMTREMAHLKSFEKALHAIEPNFPPGKLPGMPEFQEMYVNTSQGEGDMRGPWNSDENFDYVSDPERFTAVDGGDGSASVRLPAAQRRVVVAMAERTASDPQVNPVTGIELGKSEDTMARTPKLRLDLEQDDVPAPAPAKKRPAAKKKPARGR</sequence>
<keyword evidence="2" id="KW-0479">Metal-binding</keyword>
<feature type="binding site" evidence="2">
    <location>
        <position position="68"/>
    </location>
    <ligand>
        <name>Mn(2+)</name>
        <dbReference type="ChEBI" id="CHEBI:29035"/>
        <label>1</label>
    </ligand>
</feature>
<dbReference type="InterPro" id="IPR039377">
    <property type="entry name" value="Mn_catalase_dom"/>
</dbReference>
<feature type="region of interest" description="Disordered" evidence="4">
    <location>
        <begin position="272"/>
        <end position="328"/>
    </location>
</feature>
<dbReference type="InterPro" id="IPR007760">
    <property type="entry name" value="Mn_catalase"/>
</dbReference>
<feature type="binding site" evidence="3">
    <location>
        <position position="56"/>
    </location>
    <ligand>
        <name>Ca(2+)</name>
        <dbReference type="ChEBI" id="CHEBI:29108"/>
    </ligand>
</feature>
<comment type="caution">
    <text evidence="5">The sequence shown here is derived from an EMBL/GenBank/DDBJ whole genome shotgun (WGS) entry which is preliminary data.</text>
</comment>
<dbReference type="SUPFAM" id="SSF47240">
    <property type="entry name" value="Ferritin-like"/>
    <property type="match status" value="1"/>
</dbReference>
<comment type="similarity">
    <text evidence="1">Belongs to the manganese catalase family.</text>
</comment>
<proteinExistence type="inferred from homology"/>
<protein>
    <submittedName>
        <fullName evidence="5">Manganese catalase family protein</fullName>
    </submittedName>
</protein>
<dbReference type="EMBL" id="VOHE01000002">
    <property type="protein sequence ID" value="TWT20766.1"/>
    <property type="molecule type" value="Genomic_DNA"/>
</dbReference>
<feature type="compositionally biased region" description="Basic and acidic residues" evidence="4">
    <location>
        <begin position="287"/>
        <end position="303"/>
    </location>
</feature>
<evidence type="ECO:0000313" key="5">
    <source>
        <dbReference type="EMBL" id="TWT20766.1"/>
    </source>
</evidence>